<dbReference type="InterPro" id="IPR029068">
    <property type="entry name" value="Glyas_Bleomycin-R_OHBP_Dase"/>
</dbReference>
<evidence type="ECO:0000313" key="3">
    <source>
        <dbReference type="Proteomes" id="UP001596439"/>
    </source>
</evidence>
<dbReference type="EMBL" id="JBHTCE010000001">
    <property type="protein sequence ID" value="MFC7388522.1"/>
    <property type="molecule type" value="Genomic_DNA"/>
</dbReference>
<evidence type="ECO:0000313" key="2">
    <source>
        <dbReference type="EMBL" id="MFC7388522.1"/>
    </source>
</evidence>
<dbReference type="RefSeq" id="WP_214785848.1">
    <property type="nucleotide sequence ID" value="NZ_JANIEL010000036.1"/>
</dbReference>
<reference evidence="3" key="1">
    <citation type="journal article" date="2019" name="Int. J. Syst. Evol. Microbiol.">
        <title>The Global Catalogue of Microorganisms (GCM) 10K type strain sequencing project: providing services to taxonomists for standard genome sequencing and annotation.</title>
        <authorList>
            <consortium name="The Broad Institute Genomics Platform"/>
            <consortium name="The Broad Institute Genome Sequencing Center for Infectious Disease"/>
            <person name="Wu L."/>
            <person name="Ma J."/>
        </authorList>
    </citation>
    <scope>NUCLEOTIDE SEQUENCE [LARGE SCALE GENOMIC DNA]</scope>
    <source>
        <strain evidence="3">CCUG 55590</strain>
    </source>
</reference>
<proteinExistence type="predicted"/>
<protein>
    <submittedName>
        <fullName evidence="2">VOC family protein</fullName>
    </submittedName>
</protein>
<dbReference type="Pfam" id="PF00903">
    <property type="entry name" value="Glyoxalase"/>
    <property type="match status" value="1"/>
</dbReference>
<evidence type="ECO:0000259" key="1">
    <source>
        <dbReference type="PROSITE" id="PS51819"/>
    </source>
</evidence>
<dbReference type="InterPro" id="IPR037523">
    <property type="entry name" value="VOC_core"/>
</dbReference>
<dbReference type="InterPro" id="IPR004360">
    <property type="entry name" value="Glyas_Fos-R_dOase_dom"/>
</dbReference>
<keyword evidence="3" id="KW-1185">Reference proteome</keyword>
<dbReference type="CDD" id="cd06587">
    <property type="entry name" value="VOC"/>
    <property type="match status" value="1"/>
</dbReference>
<dbReference type="Proteomes" id="UP001596439">
    <property type="component" value="Unassembled WGS sequence"/>
</dbReference>
<dbReference type="SUPFAM" id="SSF54593">
    <property type="entry name" value="Glyoxalase/Bleomycin resistance protein/Dihydroxybiphenyl dioxygenase"/>
    <property type="match status" value="1"/>
</dbReference>
<sequence>MFRIGSIFIPVSDVEQSLHWYTTYFDAQEIGRWEGGIGLCLPDGSTQLGLIQTSSPQPATFKNASGQAHVYFNVICEDIQFAYQTFEQAGLIATPLHDFGGMSCFDVRDPDGHTISLISEDVTSPFHRDRVNDLQTKGKS</sequence>
<accession>A0ABW2PJ60</accession>
<organism evidence="2 3">
    <name type="scientific">Exiguobacterium aestuarii</name>
    <dbReference type="NCBI Taxonomy" id="273527"/>
    <lineage>
        <taxon>Bacteria</taxon>
        <taxon>Bacillati</taxon>
        <taxon>Bacillota</taxon>
        <taxon>Bacilli</taxon>
        <taxon>Bacillales</taxon>
        <taxon>Bacillales Family XII. Incertae Sedis</taxon>
        <taxon>Exiguobacterium</taxon>
    </lineage>
</organism>
<comment type="caution">
    <text evidence="2">The sequence shown here is derived from an EMBL/GenBank/DDBJ whole genome shotgun (WGS) entry which is preliminary data.</text>
</comment>
<dbReference type="PROSITE" id="PS51819">
    <property type="entry name" value="VOC"/>
    <property type="match status" value="1"/>
</dbReference>
<name>A0ABW2PJ60_9BACL</name>
<gene>
    <name evidence="2" type="ORF">ACFQO8_00125</name>
</gene>
<dbReference type="Gene3D" id="3.10.180.10">
    <property type="entry name" value="2,3-Dihydroxybiphenyl 1,2-Dioxygenase, domain 1"/>
    <property type="match status" value="1"/>
</dbReference>
<feature type="domain" description="VOC" evidence="1">
    <location>
        <begin position="3"/>
        <end position="120"/>
    </location>
</feature>